<dbReference type="InterPro" id="IPR015943">
    <property type="entry name" value="WD40/YVTN_repeat-like_dom_sf"/>
</dbReference>
<sequence length="427" mass="45866">MTTLHDQLADLADAAPTGGPVPGLWQQGVRRQRRRRNARLGAVAAAVVVVAALAGLLRTTTPEEPAPVQVPFGELHLPRMVYPPDPWAESTTTPGPLAAIGTASKFEPTGIRGHVESFAAFGVSAVDGSAVFLDLPWTGEDGFGPGGPVLSPDGTKVAWVRYTGGTEPVVNGFAVLDTMTGRARRLSDPDNPVIKGMDVSGLTFSGDSRYLEVSYSLTGSDADRAHSLVLWDVATGARRVAEPAGRYWLPNMGSAPAGTVWSRGDRTFTFDPVTGRTTSERSGFKVVQASYGPERSFAAIAFGETDQADWRLFVGASPRDVRQVRLDMVPEQLLGWRDATHVVIRDLPTGRAVEVDLATLVSTDLRLDVSEDLFDLPSYAADLWANPLVDGVRPPDASDPRTPWWFAGPGIAVLAAAAFVTWWRRRV</sequence>
<dbReference type="Gene3D" id="2.130.10.10">
    <property type="entry name" value="YVTN repeat-like/Quinoprotein amine dehydrogenase"/>
    <property type="match status" value="1"/>
</dbReference>
<organism evidence="3 4">
    <name type="scientific">Nocardioides aromaticivorans</name>
    <dbReference type="NCBI Taxonomy" id="200618"/>
    <lineage>
        <taxon>Bacteria</taxon>
        <taxon>Bacillati</taxon>
        <taxon>Actinomycetota</taxon>
        <taxon>Actinomycetes</taxon>
        <taxon>Propionibacteriales</taxon>
        <taxon>Nocardioidaceae</taxon>
        <taxon>Nocardioides</taxon>
    </lineage>
</organism>
<evidence type="ECO:0008006" key="5">
    <source>
        <dbReference type="Google" id="ProtNLM"/>
    </source>
</evidence>
<dbReference type="SUPFAM" id="SSF69304">
    <property type="entry name" value="Tricorn protease N-terminal domain"/>
    <property type="match status" value="1"/>
</dbReference>
<accession>A0ABX7PJV2</accession>
<evidence type="ECO:0000313" key="3">
    <source>
        <dbReference type="EMBL" id="QSR26226.1"/>
    </source>
</evidence>
<proteinExistence type="predicted"/>
<keyword evidence="2" id="KW-0472">Membrane</keyword>
<reference evidence="3 4" key="1">
    <citation type="submission" date="2017-06" db="EMBL/GenBank/DDBJ databases">
        <title>Complete Genome Sequence of the Soil Carbazole-Degrading Bacterium Nocardioides aromaticivorans IC177.</title>
        <authorList>
            <person name="Vejarano F."/>
            <person name="Suzuki-Minakuchi C."/>
            <person name="Ohtsubo Y."/>
            <person name="Tsuda M."/>
            <person name="Okada K."/>
            <person name="Nojiri H."/>
        </authorList>
    </citation>
    <scope>NUCLEOTIDE SEQUENCE [LARGE SCALE GENOMIC DNA]</scope>
    <source>
        <strain evidence="3 4">IC177</strain>
    </source>
</reference>
<name>A0ABX7PJV2_9ACTN</name>
<keyword evidence="4" id="KW-1185">Reference proteome</keyword>
<keyword evidence="2" id="KW-0812">Transmembrane</keyword>
<gene>
    <name evidence="3" type="ORF">CFH99_11365</name>
</gene>
<protein>
    <recommendedName>
        <fullName evidence="5">WD40 repeat domain-containing protein</fullName>
    </recommendedName>
</protein>
<feature type="transmembrane region" description="Helical" evidence="2">
    <location>
        <begin position="404"/>
        <end position="423"/>
    </location>
</feature>
<feature type="region of interest" description="Disordered" evidence="1">
    <location>
        <begin position="9"/>
        <end position="30"/>
    </location>
</feature>
<dbReference type="RefSeq" id="WP_207010567.1">
    <property type="nucleotide sequence ID" value="NZ_CP022295.1"/>
</dbReference>
<feature type="transmembrane region" description="Helical" evidence="2">
    <location>
        <begin position="40"/>
        <end position="57"/>
    </location>
</feature>
<evidence type="ECO:0000256" key="2">
    <source>
        <dbReference type="SAM" id="Phobius"/>
    </source>
</evidence>
<dbReference type="Proteomes" id="UP000662818">
    <property type="component" value="Chromosome"/>
</dbReference>
<dbReference type="EMBL" id="CP022295">
    <property type="protein sequence ID" value="QSR26226.1"/>
    <property type="molecule type" value="Genomic_DNA"/>
</dbReference>
<keyword evidence="2" id="KW-1133">Transmembrane helix</keyword>
<evidence type="ECO:0000313" key="4">
    <source>
        <dbReference type="Proteomes" id="UP000662818"/>
    </source>
</evidence>
<evidence type="ECO:0000256" key="1">
    <source>
        <dbReference type="SAM" id="MobiDB-lite"/>
    </source>
</evidence>